<sequence length="161" mass="17804">MQCQLQPIGHRCSRAHETLIVHQLRNPAQPRTTRAQNPVQLLASRIAASIRLSSPLSPPYKMALTDSPEESITAPVALVPSLPDNGSSLRAPVQAQPTLATKPKRICIRIAGIPSAWNDFEIRNTLQTFDADFDPETQVVHSIADIHDTSLRTCRLDFTHE</sequence>
<dbReference type="EMBL" id="ML220144">
    <property type="protein sequence ID" value="TGZ78222.1"/>
    <property type="molecule type" value="Genomic_DNA"/>
</dbReference>
<accession>A0A4S2MME2</accession>
<reference evidence="1 2" key="1">
    <citation type="submission" date="2019-04" db="EMBL/GenBank/DDBJ databases">
        <title>Comparative genomics and transcriptomics to analyze fruiting body development in filamentous ascomycetes.</title>
        <authorList>
            <consortium name="DOE Joint Genome Institute"/>
            <person name="Lutkenhaus R."/>
            <person name="Traeger S."/>
            <person name="Breuer J."/>
            <person name="Kuo A."/>
            <person name="Lipzen A."/>
            <person name="Pangilinan J."/>
            <person name="Dilworth D."/>
            <person name="Sandor L."/>
            <person name="Poggeler S."/>
            <person name="Barry K."/>
            <person name="Grigoriev I.V."/>
            <person name="Nowrousian M."/>
        </authorList>
    </citation>
    <scope>NUCLEOTIDE SEQUENCE [LARGE SCALE GENOMIC DNA]</scope>
    <source>
        <strain evidence="1 2">CBS 389.68</strain>
    </source>
</reference>
<organism evidence="1 2">
    <name type="scientific">Ascodesmis nigricans</name>
    <dbReference type="NCBI Taxonomy" id="341454"/>
    <lineage>
        <taxon>Eukaryota</taxon>
        <taxon>Fungi</taxon>
        <taxon>Dikarya</taxon>
        <taxon>Ascomycota</taxon>
        <taxon>Pezizomycotina</taxon>
        <taxon>Pezizomycetes</taxon>
        <taxon>Pezizales</taxon>
        <taxon>Ascodesmidaceae</taxon>
        <taxon>Ascodesmis</taxon>
    </lineage>
</organism>
<proteinExistence type="predicted"/>
<dbReference type="AlphaFoldDB" id="A0A4S2MME2"/>
<dbReference type="Proteomes" id="UP000298138">
    <property type="component" value="Unassembled WGS sequence"/>
</dbReference>
<keyword evidence="2" id="KW-1185">Reference proteome</keyword>
<gene>
    <name evidence="1" type="ORF">EX30DRAFT_165496</name>
</gene>
<protein>
    <submittedName>
        <fullName evidence="1">Uncharacterized protein</fullName>
    </submittedName>
</protein>
<dbReference type="InParanoid" id="A0A4S2MME2"/>
<evidence type="ECO:0000313" key="1">
    <source>
        <dbReference type="EMBL" id="TGZ78222.1"/>
    </source>
</evidence>
<name>A0A4S2MME2_9PEZI</name>
<evidence type="ECO:0000313" key="2">
    <source>
        <dbReference type="Proteomes" id="UP000298138"/>
    </source>
</evidence>